<feature type="transmembrane region" description="Helical" evidence="6">
    <location>
        <begin position="147"/>
        <end position="165"/>
    </location>
</feature>
<comment type="caution">
    <text evidence="7">The sequence shown here is derived from an EMBL/GenBank/DDBJ whole genome shotgun (WGS) entry which is preliminary data.</text>
</comment>
<keyword evidence="8" id="KW-1185">Reference proteome</keyword>
<dbReference type="Proteomes" id="UP001282284">
    <property type="component" value="Unassembled WGS sequence"/>
</dbReference>
<keyword evidence="2" id="KW-1003">Cell membrane</keyword>
<evidence type="ECO:0000313" key="7">
    <source>
        <dbReference type="EMBL" id="MDW0114008.1"/>
    </source>
</evidence>
<accession>A0ABU4GCF7</accession>
<dbReference type="RefSeq" id="WP_317944739.1">
    <property type="nucleotide sequence ID" value="NZ_JAUBDI010000012.1"/>
</dbReference>
<protein>
    <recommendedName>
        <fullName evidence="9">Membrane protein involved in the export of O-antigen and teichoic acid</fullName>
    </recommendedName>
</protein>
<evidence type="ECO:0000313" key="8">
    <source>
        <dbReference type="Proteomes" id="UP001282284"/>
    </source>
</evidence>
<organism evidence="7 8">
    <name type="scientific">Sporosarcina saromensis</name>
    <dbReference type="NCBI Taxonomy" id="359365"/>
    <lineage>
        <taxon>Bacteria</taxon>
        <taxon>Bacillati</taxon>
        <taxon>Bacillota</taxon>
        <taxon>Bacilli</taxon>
        <taxon>Bacillales</taxon>
        <taxon>Caryophanaceae</taxon>
        <taxon>Sporosarcina</taxon>
    </lineage>
</organism>
<feature type="transmembrane region" description="Helical" evidence="6">
    <location>
        <begin position="349"/>
        <end position="368"/>
    </location>
</feature>
<feature type="transmembrane region" description="Helical" evidence="6">
    <location>
        <begin position="17"/>
        <end position="36"/>
    </location>
</feature>
<dbReference type="InterPro" id="IPR050833">
    <property type="entry name" value="Poly_Biosynth_Transport"/>
</dbReference>
<feature type="transmembrane region" description="Helical" evidence="6">
    <location>
        <begin position="89"/>
        <end position="111"/>
    </location>
</feature>
<feature type="transmembrane region" description="Helical" evidence="6">
    <location>
        <begin position="117"/>
        <end position="135"/>
    </location>
</feature>
<evidence type="ECO:0000256" key="3">
    <source>
        <dbReference type="ARBA" id="ARBA00022692"/>
    </source>
</evidence>
<evidence type="ECO:0000256" key="2">
    <source>
        <dbReference type="ARBA" id="ARBA00022475"/>
    </source>
</evidence>
<feature type="transmembrane region" description="Helical" evidence="6">
    <location>
        <begin position="171"/>
        <end position="189"/>
    </location>
</feature>
<evidence type="ECO:0000256" key="1">
    <source>
        <dbReference type="ARBA" id="ARBA00004651"/>
    </source>
</evidence>
<evidence type="ECO:0000256" key="4">
    <source>
        <dbReference type="ARBA" id="ARBA00022989"/>
    </source>
</evidence>
<feature type="transmembrane region" description="Helical" evidence="6">
    <location>
        <begin position="374"/>
        <end position="396"/>
    </location>
</feature>
<reference evidence="7 8" key="1">
    <citation type="submission" date="2023-06" db="EMBL/GenBank/DDBJ databases">
        <title>Sporosarcina sp. nov., isolated from Korean traditional fermented seafood 'Jeotgal'.</title>
        <authorList>
            <person name="Yang A.I."/>
            <person name="Shin N.-R."/>
        </authorList>
    </citation>
    <scope>NUCLEOTIDE SEQUENCE [LARGE SCALE GENOMIC DNA]</scope>
    <source>
        <strain evidence="7 8">KCTC13119</strain>
    </source>
</reference>
<feature type="transmembrane region" description="Helical" evidence="6">
    <location>
        <begin position="247"/>
        <end position="268"/>
    </location>
</feature>
<keyword evidence="4 6" id="KW-1133">Transmembrane helix</keyword>
<evidence type="ECO:0000256" key="6">
    <source>
        <dbReference type="SAM" id="Phobius"/>
    </source>
</evidence>
<dbReference type="EMBL" id="JAUBDI010000012">
    <property type="protein sequence ID" value="MDW0114008.1"/>
    <property type="molecule type" value="Genomic_DNA"/>
</dbReference>
<evidence type="ECO:0008006" key="9">
    <source>
        <dbReference type="Google" id="ProtNLM"/>
    </source>
</evidence>
<evidence type="ECO:0000256" key="5">
    <source>
        <dbReference type="ARBA" id="ARBA00023136"/>
    </source>
</evidence>
<dbReference type="PANTHER" id="PTHR30250:SF11">
    <property type="entry name" value="O-ANTIGEN TRANSPORTER-RELATED"/>
    <property type="match status" value="1"/>
</dbReference>
<proteinExistence type="predicted"/>
<keyword evidence="5 6" id="KW-0472">Membrane</keyword>
<feature type="transmembrane region" description="Helical" evidence="6">
    <location>
        <begin position="210"/>
        <end position="227"/>
    </location>
</feature>
<keyword evidence="3 6" id="KW-0812">Transmembrane</keyword>
<gene>
    <name evidence="7" type="ORF">QT711_12495</name>
</gene>
<sequence length="414" mass="47283">MLNKYINKLKSRIFKDFTLNIIATLLLTLATQILAYPYLSRFLSSEEYGLMLTIMGVVNVIGVSLGNPLNNTRLLLQSEYEEKHLNGDYNLMFCFIFIVNIIAVPTLTSIILKDFNFTVVGCTLISSLLLFRAYYSVSYRIVINYKKTLYVSVFGFIGYILGIIITYITQIWVFTFILGELFACIYIFFTAKVLHDRFKCTPLFKKTIKKYLYIFSAAVLSTLITYMDRFYIYPVLGAEQVAIYNVASFLGKTVGIVMIPITGVLLTYYAKETRLTIKQFYARVGSFTIVTFFFYIITILVGIPIIKLLYPTLASSALPYFYIANLVAAVFILGNTIQPTLLRFCNAMWQPIIQGVYFLLYILLGFLGMSKYGLMGFCYSILIVNFLKIILMLVITTFSLKKHQKKGDGNFVSN</sequence>
<feature type="transmembrane region" description="Helical" evidence="6">
    <location>
        <begin position="48"/>
        <end position="69"/>
    </location>
</feature>
<feature type="transmembrane region" description="Helical" evidence="6">
    <location>
        <begin position="318"/>
        <end position="337"/>
    </location>
</feature>
<feature type="transmembrane region" description="Helical" evidence="6">
    <location>
        <begin position="280"/>
        <end position="306"/>
    </location>
</feature>
<name>A0ABU4GCF7_9BACL</name>
<comment type="subcellular location">
    <subcellularLocation>
        <location evidence="1">Cell membrane</location>
        <topology evidence="1">Multi-pass membrane protein</topology>
    </subcellularLocation>
</comment>
<dbReference type="PANTHER" id="PTHR30250">
    <property type="entry name" value="PST FAMILY PREDICTED COLANIC ACID TRANSPORTER"/>
    <property type="match status" value="1"/>
</dbReference>